<feature type="region of interest" description="Disordered" evidence="1">
    <location>
        <begin position="143"/>
        <end position="162"/>
    </location>
</feature>
<evidence type="ECO:0000313" key="5">
    <source>
        <dbReference type="Proteomes" id="UP000663852"/>
    </source>
</evidence>
<dbReference type="AlphaFoldDB" id="A0A813MLR6"/>
<sequence>MKLKDYLNSLVSRRKSNSTAKPPKFKIPQETLSATDCHYEICDSSVLKKFASNEHPNRTEFLLNQHAQLVNAIVDIQSQTNSCSHSRTAPSSCHYANTLSTCHIHHEYPYQSQISTSNNSLYTKTRQRTKIRTNPWIYKNYQSQSKPCTANPPNSTSGLIHSESFPQTLANGITRLTNPSNRNLHQSDSGHGFSLSSSRIIDSSSPDNTSNDGILRDEKHSEQCSLPKTIPSDQKRKSKRSSHSRYQRPSNVRVSSPKKVYMNRQSQIRNSSPRLVNDHFSIQFEEVVENERLHQQRSPTHQNPFILPLDELYTTSTSPSSALHSTNLKKSDSRAILKHIEEIENEIQLITNLNLEQEDQMLSSNDFTKENNRHSIHEQVDQWIEQCLTIPQNNPNSLLHIECDHLSNTIKDYVTCIYPNEKPKSTEMMTAFYLSATPPPPPKRTKSLIGQSLQIVNKDCKSTHECPF</sequence>
<reference evidence="2" key="1">
    <citation type="submission" date="2021-02" db="EMBL/GenBank/DDBJ databases">
        <authorList>
            <person name="Nowell W R."/>
        </authorList>
    </citation>
    <scope>NUCLEOTIDE SEQUENCE</scope>
</reference>
<dbReference type="OrthoDB" id="10045096at2759"/>
<gene>
    <name evidence="2" type="ORF">EDS130_LOCUS434</name>
    <name evidence="3" type="ORF">XAT740_LOCUS12805</name>
</gene>
<protein>
    <submittedName>
        <fullName evidence="2">Uncharacterized protein</fullName>
    </submittedName>
</protein>
<dbReference type="EMBL" id="CAJNOR010000729">
    <property type="protein sequence ID" value="CAF0993139.1"/>
    <property type="molecule type" value="Genomic_DNA"/>
</dbReference>
<evidence type="ECO:0000313" key="3">
    <source>
        <dbReference type="EMBL" id="CAF0993139.1"/>
    </source>
</evidence>
<evidence type="ECO:0000313" key="2">
    <source>
        <dbReference type="EMBL" id="CAF0722892.1"/>
    </source>
</evidence>
<dbReference type="EMBL" id="CAJNOJ010000001">
    <property type="protein sequence ID" value="CAF0722892.1"/>
    <property type="molecule type" value="Genomic_DNA"/>
</dbReference>
<proteinExistence type="predicted"/>
<feature type="compositionally biased region" description="Polar residues" evidence="1">
    <location>
        <begin position="263"/>
        <end position="274"/>
    </location>
</feature>
<accession>A0A813MLR6</accession>
<comment type="caution">
    <text evidence="2">The sequence shown here is derived from an EMBL/GenBank/DDBJ whole genome shotgun (WGS) entry which is preliminary data.</text>
</comment>
<keyword evidence="4" id="KW-1185">Reference proteome</keyword>
<evidence type="ECO:0000313" key="4">
    <source>
        <dbReference type="Proteomes" id="UP000663828"/>
    </source>
</evidence>
<feature type="compositionally biased region" description="Basic residues" evidence="1">
    <location>
        <begin position="236"/>
        <end position="246"/>
    </location>
</feature>
<organism evidence="2 5">
    <name type="scientific">Adineta ricciae</name>
    <name type="common">Rotifer</name>
    <dbReference type="NCBI Taxonomy" id="249248"/>
    <lineage>
        <taxon>Eukaryota</taxon>
        <taxon>Metazoa</taxon>
        <taxon>Spiralia</taxon>
        <taxon>Gnathifera</taxon>
        <taxon>Rotifera</taxon>
        <taxon>Eurotatoria</taxon>
        <taxon>Bdelloidea</taxon>
        <taxon>Adinetida</taxon>
        <taxon>Adinetidae</taxon>
        <taxon>Adineta</taxon>
    </lineage>
</organism>
<evidence type="ECO:0000256" key="1">
    <source>
        <dbReference type="SAM" id="MobiDB-lite"/>
    </source>
</evidence>
<feature type="compositionally biased region" description="Low complexity" evidence="1">
    <location>
        <begin position="187"/>
        <end position="205"/>
    </location>
</feature>
<dbReference type="Proteomes" id="UP000663852">
    <property type="component" value="Unassembled WGS sequence"/>
</dbReference>
<name>A0A813MLR6_ADIRI</name>
<feature type="compositionally biased region" description="Polar residues" evidence="1">
    <location>
        <begin position="173"/>
        <end position="186"/>
    </location>
</feature>
<dbReference type="Proteomes" id="UP000663828">
    <property type="component" value="Unassembled WGS sequence"/>
</dbReference>
<feature type="region of interest" description="Disordered" evidence="1">
    <location>
        <begin position="173"/>
        <end position="274"/>
    </location>
</feature>